<keyword evidence="4" id="KW-0472">Membrane</keyword>
<dbReference type="Proteomes" id="UP000662572">
    <property type="component" value="Unassembled WGS sequence"/>
</dbReference>
<reference evidence="7" key="2">
    <citation type="submission" date="2020-09" db="EMBL/GenBank/DDBJ databases">
        <authorList>
            <person name="Sun Q."/>
            <person name="Kim S."/>
        </authorList>
    </citation>
    <scope>NUCLEOTIDE SEQUENCE</scope>
    <source>
        <strain evidence="7">KCTC 32296</strain>
    </source>
</reference>
<evidence type="ECO:0000256" key="1">
    <source>
        <dbReference type="ARBA" id="ARBA00023224"/>
    </source>
</evidence>
<name>A0A918Q3U1_9CAUL</name>
<dbReference type="PROSITE" id="PS50111">
    <property type="entry name" value="CHEMOTAXIS_TRANSDUC_2"/>
    <property type="match status" value="1"/>
</dbReference>
<feature type="domain" description="HAMP" evidence="6">
    <location>
        <begin position="218"/>
        <end position="271"/>
    </location>
</feature>
<dbReference type="GO" id="GO:0007165">
    <property type="term" value="P:signal transduction"/>
    <property type="evidence" value="ECO:0007669"/>
    <property type="project" value="UniProtKB-KW"/>
</dbReference>
<evidence type="ECO:0000313" key="7">
    <source>
        <dbReference type="EMBL" id="GGZ32818.1"/>
    </source>
</evidence>
<dbReference type="Pfam" id="PF00015">
    <property type="entry name" value="MCPsignal"/>
    <property type="match status" value="1"/>
</dbReference>
<dbReference type="SMART" id="SM00283">
    <property type="entry name" value="MA"/>
    <property type="match status" value="1"/>
</dbReference>
<reference evidence="7" key="1">
    <citation type="journal article" date="2014" name="Int. J. Syst. Evol. Microbiol.">
        <title>Complete genome sequence of Corynebacterium casei LMG S-19264T (=DSM 44701T), isolated from a smear-ripened cheese.</title>
        <authorList>
            <consortium name="US DOE Joint Genome Institute (JGI-PGF)"/>
            <person name="Walter F."/>
            <person name="Albersmeier A."/>
            <person name="Kalinowski J."/>
            <person name="Ruckert C."/>
        </authorList>
    </citation>
    <scope>NUCLEOTIDE SEQUENCE</scope>
    <source>
        <strain evidence="7">KCTC 32296</strain>
    </source>
</reference>
<organism evidence="7 8">
    <name type="scientific">Asticcacaulis endophyticus</name>
    <dbReference type="NCBI Taxonomy" id="1395890"/>
    <lineage>
        <taxon>Bacteria</taxon>
        <taxon>Pseudomonadati</taxon>
        <taxon>Pseudomonadota</taxon>
        <taxon>Alphaproteobacteria</taxon>
        <taxon>Caulobacterales</taxon>
        <taxon>Caulobacteraceae</taxon>
        <taxon>Asticcacaulis</taxon>
    </lineage>
</organism>
<feature type="transmembrane region" description="Helical" evidence="4">
    <location>
        <begin position="193"/>
        <end position="216"/>
    </location>
</feature>
<dbReference type="EMBL" id="BMZB01000002">
    <property type="protein sequence ID" value="GGZ32818.1"/>
    <property type="molecule type" value="Genomic_DNA"/>
</dbReference>
<dbReference type="PRINTS" id="PR00260">
    <property type="entry name" value="CHEMTRNSDUCR"/>
</dbReference>
<evidence type="ECO:0000259" key="6">
    <source>
        <dbReference type="PROSITE" id="PS50885"/>
    </source>
</evidence>
<dbReference type="GO" id="GO:0004888">
    <property type="term" value="F:transmembrane signaling receptor activity"/>
    <property type="evidence" value="ECO:0007669"/>
    <property type="project" value="InterPro"/>
</dbReference>
<dbReference type="PANTHER" id="PTHR32089:SF112">
    <property type="entry name" value="LYSOZYME-LIKE PROTEIN-RELATED"/>
    <property type="match status" value="1"/>
</dbReference>
<dbReference type="Gene3D" id="1.10.287.950">
    <property type="entry name" value="Methyl-accepting chemotaxis protein"/>
    <property type="match status" value="1"/>
</dbReference>
<dbReference type="Gene3D" id="6.10.340.10">
    <property type="match status" value="1"/>
</dbReference>
<dbReference type="SUPFAM" id="SSF58104">
    <property type="entry name" value="Methyl-accepting chemotaxis protein (MCP) signaling domain"/>
    <property type="match status" value="1"/>
</dbReference>
<evidence type="ECO:0000256" key="2">
    <source>
        <dbReference type="ARBA" id="ARBA00029447"/>
    </source>
</evidence>
<feature type="domain" description="Methyl-accepting transducer" evidence="5">
    <location>
        <begin position="312"/>
        <end position="548"/>
    </location>
</feature>
<dbReference type="InterPro" id="IPR003660">
    <property type="entry name" value="HAMP_dom"/>
</dbReference>
<sequence>MNFNNIKMQMKLLILVGVTSVITAFIAFFGVTNFNHLADTLVEVDQVGSTAAVGARMTQDVIMSNRSEYRIAASPTDETIREAQAINDEASKRFLERVEQTSKVANDDEKALLAKAKQAYTDYAAGLQDVYAVAHDVKNTAHLDGEQQRLYQAVTANRDRANKLTEAVKAYGQAIDKRGTETAQKAVADSKKISMIMVSVAVGGVLAGLIVGWLMATFGIAKPLARSVDQLRGLADGRLDVEVTGADRHDECGDIAKGLAIFKENALKARELEATAIELKQRAEAERRQGMLDLANDFEKSVGGIVTMVSGAATELQAAAQQLTSTAQEASAQSMAVSAAAEEAGANVASVAASTEEMGASVSEIGRQVETSAQISQTAMAEAAEAGRIVEELTEAAESIGGFVDMISGLASQTNLLALNATIESARAGEAGKGFAVVASEVKALAGQTAKATTEISEKIAQIQAATARALTAMQNIGSTINNINSTSTAIASAVEQQSSATQEIVHAVNQASIGTTEVTANITGVADAAEQTGSAAAQVLSSSGELAEQAARLHHEMDQFLANVRAA</sequence>
<gene>
    <name evidence="7" type="ORF">GCM10011273_18860</name>
</gene>
<dbReference type="SUPFAM" id="SSF158472">
    <property type="entry name" value="HAMP domain-like"/>
    <property type="match status" value="1"/>
</dbReference>
<dbReference type="AlphaFoldDB" id="A0A918Q3U1"/>
<keyword evidence="8" id="KW-1185">Reference proteome</keyword>
<keyword evidence="4" id="KW-0812">Transmembrane</keyword>
<dbReference type="PANTHER" id="PTHR32089">
    <property type="entry name" value="METHYL-ACCEPTING CHEMOTAXIS PROTEIN MCPB"/>
    <property type="match status" value="1"/>
</dbReference>
<protein>
    <submittedName>
        <fullName evidence="7">Methyl-accepting chemotaxis protein</fullName>
    </submittedName>
</protein>
<keyword evidence="1 3" id="KW-0807">Transducer</keyword>
<feature type="transmembrane region" description="Helical" evidence="4">
    <location>
        <begin position="12"/>
        <end position="31"/>
    </location>
</feature>
<dbReference type="InterPro" id="IPR004090">
    <property type="entry name" value="Chemotax_Me-accpt_rcpt"/>
</dbReference>
<proteinExistence type="inferred from homology"/>
<evidence type="ECO:0000259" key="5">
    <source>
        <dbReference type="PROSITE" id="PS50111"/>
    </source>
</evidence>
<comment type="caution">
    <text evidence="7">The sequence shown here is derived from an EMBL/GenBank/DDBJ whole genome shotgun (WGS) entry which is preliminary data.</text>
</comment>
<dbReference type="RefSeq" id="WP_189486212.1">
    <property type="nucleotide sequence ID" value="NZ_BMZB01000002.1"/>
</dbReference>
<dbReference type="PROSITE" id="PS50885">
    <property type="entry name" value="HAMP"/>
    <property type="match status" value="1"/>
</dbReference>
<keyword evidence="4" id="KW-1133">Transmembrane helix</keyword>
<evidence type="ECO:0000313" key="8">
    <source>
        <dbReference type="Proteomes" id="UP000662572"/>
    </source>
</evidence>
<comment type="similarity">
    <text evidence="2">Belongs to the methyl-accepting chemotaxis (MCP) protein family.</text>
</comment>
<evidence type="ECO:0000256" key="3">
    <source>
        <dbReference type="PROSITE-ProRule" id="PRU00284"/>
    </source>
</evidence>
<dbReference type="GO" id="GO:0016020">
    <property type="term" value="C:membrane"/>
    <property type="evidence" value="ECO:0007669"/>
    <property type="project" value="InterPro"/>
</dbReference>
<dbReference type="InterPro" id="IPR004089">
    <property type="entry name" value="MCPsignal_dom"/>
</dbReference>
<accession>A0A918Q3U1</accession>
<evidence type="ECO:0000256" key="4">
    <source>
        <dbReference type="SAM" id="Phobius"/>
    </source>
</evidence>
<dbReference type="GO" id="GO:0006935">
    <property type="term" value="P:chemotaxis"/>
    <property type="evidence" value="ECO:0007669"/>
    <property type="project" value="InterPro"/>
</dbReference>